<dbReference type="WBParaSite" id="scaffold3656_cov164.g6922">
    <property type="protein sequence ID" value="scaffold3656_cov164.g6922"/>
    <property type="gene ID" value="scaffold3656_cov164.g6922"/>
</dbReference>
<evidence type="ECO:0000313" key="3">
    <source>
        <dbReference type="WBParaSite" id="scaffold3656_cov164.g6922"/>
    </source>
</evidence>
<sequence length="95" mass="10265">MSISDGSVSSGGELPDIVDVVESDGTDGVDIESAYETDGVESNYETDMVDEFNCETDEGLIIFPSFFTTSETKAEFSSAKVQMLCDIESQTISRL</sequence>
<evidence type="ECO:0000313" key="2">
    <source>
        <dbReference type="Proteomes" id="UP000887561"/>
    </source>
</evidence>
<reference evidence="3" key="1">
    <citation type="submission" date="2022-11" db="UniProtKB">
        <authorList>
            <consortium name="WormBaseParasite"/>
        </authorList>
    </citation>
    <scope>IDENTIFICATION</scope>
</reference>
<feature type="region of interest" description="Disordered" evidence="1">
    <location>
        <begin position="1"/>
        <end position="34"/>
    </location>
</feature>
<protein>
    <submittedName>
        <fullName evidence="3">Uncharacterized protein</fullName>
    </submittedName>
</protein>
<evidence type="ECO:0000256" key="1">
    <source>
        <dbReference type="SAM" id="MobiDB-lite"/>
    </source>
</evidence>
<dbReference type="AlphaFoldDB" id="A0A915MI87"/>
<name>A0A915MI87_MELJA</name>
<proteinExistence type="predicted"/>
<keyword evidence="2" id="KW-1185">Reference proteome</keyword>
<feature type="compositionally biased region" description="Polar residues" evidence="1">
    <location>
        <begin position="1"/>
        <end position="10"/>
    </location>
</feature>
<organism evidence="2 3">
    <name type="scientific">Meloidogyne javanica</name>
    <name type="common">Root-knot nematode worm</name>
    <dbReference type="NCBI Taxonomy" id="6303"/>
    <lineage>
        <taxon>Eukaryota</taxon>
        <taxon>Metazoa</taxon>
        <taxon>Ecdysozoa</taxon>
        <taxon>Nematoda</taxon>
        <taxon>Chromadorea</taxon>
        <taxon>Rhabditida</taxon>
        <taxon>Tylenchina</taxon>
        <taxon>Tylenchomorpha</taxon>
        <taxon>Tylenchoidea</taxon>
        <taxon>Meloidogynidae</taxon>
        <taxon>Meloidogyninae</taxon>
        <taxon>Meloidogyne</taxon>
        <taxon>Meloidogyne incognita group</taxon>
    </lineage>
</organism>
<feature type="compositionally biased region" description="Acidic residues" evidence="1">
    <location>
        <begin position="19"/>
        <end position="34"/>
    </location>
</feature>
<dbReference type="Proteomes" id="UP000887561">
    <property type="component" value="Unplaced"/>
</dbReference>
<accession>A0A915MI87</accession>